<dbReference type="Pfam" id="PF17645">
    <property type="entry name" value="Amdase"/>
    <property type="match status" value="1"/>
</dbReference>
<gene>
    <name evidence="1" type="ORF">SAMN02982922_5096</name>
</gene>
<keyword evidence="2" id="KW-1185">Reference proteome</keyword>
<proteinExistence type="predicted"/>
<dbReference type="Proteomes" id="UP000193083">
    <property type="component" value="Unassembled WGS sequence"/>
</dbReference>
<dbReference type="PANTHER" id="PTHR40267:SF1">
    <property type="entry name" value="BLR3294 PROTEIN"/>
    <property type="match status" value="1"/>
</dbReference>
<reference evidence="1 2" key="1">
    <citation type="submission" date="2017-04" db="EMBL/GenBank/DDBJ databases">
        <authorList>
            <person name="Afonso C.L."/>
            <person name="Miller P.J."/>
            <person name="Scott M.A."/>
            <person name="Spackman E."/>
            <person name="Goraichik I."/>
            <person name="Dimitrov K.M."/>
            <person name="Suarez D.L."/>
            <person name="Swayne D.E."/>
        </authorList>
    </citation>
    <scope>NUCLEOTIDE SEQUENCE [LARGE SCALE GENOMIC DNA]</scope>
    <source>
        <strain evidence="1 2">B5P</strain>
    </source>
</reference>
<accession>A0A1X7PR46</accession>
<sequence>MNWESTIAASPAIGFIVPSSNRIVERATRRILERVPRMDACFARVPYDGHPADGYDTASFETCAAMLAEARVDVICWNATRGALLGFEPDRRLCDLLEHRTGIPVTTTALATLDLLTSRKLTRIGLIAQGNPKEGQRLVGNLARRGIHVAAAHHLGISDNFEASRVSKDQIAYLTEKLAANGTLDAVLIWSTNLPGFALAAEMEGRIGIPVLDSTTIGVLAALEVAGVDVESAETLDNTRPA</sequence>
<dbReference type="OrthoDB" id="9816064at2"/>
<dbReference type="EMBL" id="FXBL01000004">
    <property type="protein sequence ID" value="SMH54477.1"/>
    <property type="molecule type" value="Genomic_DNA"/>
</dbReference>
<evidence type="ECO:0000313" key="2">
    <source>
        <dbReference type="Proteomes" id="UP000193083"/>
    </source>
</evidence>
<dbReference type="GO" id="GO:0016853">
    <property type="term" value="F:isomerase activity"/>
    <property type="evidence" value="ECO:0007669"/>
    <property type="project" value="UniProtKB-KW"/>
</dbReference>
<keyword evidence="1" id="KW-0413">Isomerase</keyword>
<evidence type="ECO:0000313" key="1">
    <source>
        <dbReference type="EMBL" id="SMH54477.1"/>
    </source>
</evidence>
<protein>
    <submittedName>
        <fullName evidence="1">Maleate isomerase</fullName>
    </submittedName>
</protein>
<dbReference type="RefSeq" id="WP_085466726.1">
    <property type="nucleotide sequence ID" value="NZ_FXBL01000004.1"/>
</dbReference>
<dbReference type="AlphaFoldDB" id="A0A1X7PR46"/>
<organism evidence="1 2">
    <name type="scientific">Mesorhizobium australicum</name>
    <dbReference type="NCBI Taxonomy" id="536018"/>
    <lineage>
        <taxon>Bacteria</taxon>
        <taxon>Pseudomonadati</taxon>
        <taxon>Pseudomonadota</taxon>
        <taxon>Alphaproteobacteria</taxon>
        <taxon>Hyphomicrobiales</taxon>
        <taxon>Phyllobacteriaceae</taxon>
        <taxon>Mesorhizobium</taxon>
    </lineage>
</organism>
<dbReference type="PANTHER" id="PTHR40267">
    <property type="entry name" value="BLR3294 PROTEIN"/>
    <property type="match status" value="1"/>
</dbReference>
<dbReference type="InterPro" id="IPR026286">
    <property type="entry name" value="MaiA/AMDase"/>
</dbReference>
<name>A0A1X7PR46_9HYPH</name>
<dbReference type="InterPro" id="IPR053714">
    <property type="entry name" value="Iso_Racemase_Enz_sf"/>
</dbReference>
<dbReference type="Gene3D" id="3.40.50.12500">
    <property type="match status" value="1"/>
</dbReference>